<accession>A0ABS3F7B4</accession>
<dbReference type="Gene3D" id="3.40.720.10">
    <property type="entry name" value="Alkaline Phosphatase, subunit A"/>
    <property type="match status" value="1"/>
</dbReference>
<evidence type="ECO:0000256" key="2">
    <source>
        <dbReference type="ARBA" id="ARBA00022475"/>
    </source>
</evidence>
<evidence type="ECO:0000259" key="9">
    <source>
        <dbReference type="Pfam" id="PF00884"/>
    </source>
</evidence>
<feature type="transmembrane region" description="Helical" evidence="8">
    <location>
        <begin position="114"/>
        <end position="138"/>
    </location>
</feature>
<feature type="transmembrane region" description="Helical" evidence="8">
    <location>
        <begin position="74"/>
        <end position="94"/>
    </location>
</feature>
<comment type="subcellular location">
    <subcellularLocation>
        <location evidence="1">Cell inner membrane</location>
        <topology evidence="1">Multi-pass membrane protein</topology>
    </subcellularLocation>
</comment>
<evidence type="ECO:0000256" key="1">
    <source>
        <dbReference type="ARBA" id="ARBA00004429"/>
    </source>
</evidence>
<dbReference type="InterPro" id="IPR000917">
    <property type="entry name" value="Sulfatase_N"/>
</dbReference>
<evidence type="ECO:0000259" key="10">
    <source>
        <dbReference type="Pfam" id="PF08019"/>
    </source>
</evidence>
<dbReference type="Pfam" id="PF08019">
    <property type="entry name" value="EptA_B_N"/>
    <property type="match status" value="1"/>
</dbReference>
<dbReference type="GO" id="GO:0016740">
    <property type="term" value="F:transferase activity"/>
    <property type="evidence" value="ECO:0007669"/>
    <property type="project" value="UniProtKB-KW"/>
</dbReference>
<feature type="transmembrane region" description="Helical" evidence="8">
    <location>
        <begin position="150"/>
        <end position="169"/>
    </location>
</feature>
<evidence type="ECO:0000256" key="7">
    <source>
        <dbReference type="ARBA" id="ARBA00023136"/>
    </source>
</evidence>
<keyword evidence="3" id="KW-0997">Cell inner membrane</keyword>
<keyword evidence="7 8" id="KW-0472">Membrane</keyword>
<keyword evidence="2" id="KW-1003">Cell membrane</keyword>
<evidence type="ECO:0000313" key="12">
    <source>
        <dbReference type="Proteomes" id="UP000664761"/>
    </source>
</evidence>
<dbReference type="PANTHER" id="PTHR30443">
    <property type="entry name" value="INNER MEMBRANE PROTEIN"/>
    <property type="match status" value="1"/>
</dbReference>
<dbReference type="NCBIfam" id="NF028537">
    <property type="entry name" value="P_eth_NH2_trans"/>
    <property type="match status" value="1"/>
</dbReference>
<evidence type="ECO:0000256" key="8">
    <source>
        <dbReference type="SAM" id="Phobius"/>
    </source>
</evidence>
<dbReference type="EMBL" id="JAFLNC010000004">
    <property type="protein sequence ID" value="MBO0334417.1"/>
    <property type="molecule type" value="Genomic_DNA"/>
</dbReference>
<keyword evidence="5 8" id="KW-0812">Transmembrane</keyword>
<dbReference type="CDD" id="cd16017">
    <property type="entry name" value="LptA"/>
    <property type="match status" value="1"/>
</dbReference>
<dbReference type="RefSeq" id="WP_207046200.1">
    <property type="nucleotide sequence ID" value="NZ_JAFLNC010000004.1"/>
</dbReference>
<feature type="domain" description="Phosphoethanolamine transferase N-terminal" evidence="10">
    <location>
        <begin position="53"/>
        <end position="199"/>
    </location>
</feature>
<dbReference type="SUPFAM" id="SSF53649">
    <property type="entry name" value="Alkaline phosphatase-like"/>
    <property type="match status" value="1"/>
</dbReference>
<organism evidence="11 12">
    <name type="scientific">Sneathiella sedimenti</name>
    <dbReference type="NCBI Taxonomy" id="2816034"/>
    <lineage>
        <taxon>Bacteria</taxon>
        <taxon>Pseudomonadati</taxon>
        <taxon>Pseudomonadota</taxon>
        <taxon>Alphaproteobacteria</taxon>
        <taxon>Sneathiellales</taxon>
        <taxon>Sneathiellaceae</taxon>
        <taxon>Sneathiella</taxon>
    </lineage>
</organism>
<evidence type="ECO:0000256" key="5">
    <source>
        <dbReference type="ARBA" id="ARBA00022692"/>
    </source>
</evidence>
<protein>
    <submittedName>
        <fullName evidence="11">Phosphoethanolamine--lipid A transferase</fullName>
    </submittedName>
</protein>
<keyword evidence="12" id="KW-1185">Reference proteome</keyword>
<keyword evidence="4 11" id="KW-0808">Transferase</keyword>
<evidence type="ECO:0000313" key="11">
    <source>
        <dbReference type="EMBL" id="MBO0334417.1"/>
    </source>
</evidence>
<dbReference type="InterPro" id="IPR017850">
    <property type="entry name" value="Alkaline_phosphatase_core_sf"/>
</dbReference>
<dbReference type="InterPro" id="IPR058130">
    <property type="entry name" value="PEA_transf_C"/>
</dbReference>
<sequence>MKPRFSLSHSTLLWIVSAFLLVTANAQFFRQTVAVYGIDQYLPFLISQGAVLLCAIMLFGTIFSFFLPVRLVAILFLITGATVGYFSDSLGIAIDKETIRNVLATDINEAGDLLNWGLIMRVGLLGILPSAFMVLIPLKPAPLFARQRRLAGAALIALLVGVLTMAPFGDSYASLFREHKPLRYFTNPVHPIYSVIKLAIDTGGGTMDTTFRPRVKTADIPAEDEEHELVIVVIGETARADHFGLNGYARQTTPKLSRRDDIISFSNMRSCGTSTAVSLPCMFSLDNRSEFAIDQARFTENTLDVLVKAGVSVLWRDNNTGSQGVANRMPYELFNTPERNRRCDVEECRDIGMLDGLDEYIARQEGDILIVLHQMGSHGPAYFKRYPDDYAVFTPDCQSKELGSCANSEIVNAYDNSILYTDSFLDAAIEYLKGKQDRYETSLIYLSDHGESLGEMGVYLHGMPYLVAPETQTHVPFIIWASESSDIDRDRLRARTNDPMTHDDFSKLLLEVFEVIVDRNKIASGSSILPLKPEPNLH</sequence>
<name>A0ABS3F7B4_9PROT</name>
<feature type="domain" description="Sulfatase N-terminal" evidence="9">
    <location>
        <begin position="229"/>
        <end position="513"/>
    </location>
</feature>
<comment type="caution">
    <text evidence="11">The sequence shown here is derived from an EMBL/GenBank/DDBJ whole genome shotgun (WGS) entry which is preliminary data.</text>
</comment>
<proteinExistence type="predicted"/>
<dbReference type="Pfam" id="PF00884">
    <property type="entry name" value="Sulfatase"/>
    <property type="match status" value="1"/>
</dbReference>
<dbReference type="Proteomes" id="UP000664761">
    <property type="component" value="Unassembled WGS sequence"/>
</dbReference>
<gene>
    <name evidence="11" type="ORF">J0X12_12370</name>
</gene>
<dbReference type="InterPro" id="IPR012549">
    <property type="entry name" value="EptA-like_N"/>
</dbReference>
<reference evidence="11 12" key="1">
    <citation type="submission" date="2021-03" db="EMBL/GenBank/DDBJ databases">
        <title>Sneathiella sp. CAU 1612 isolated from Kang Won-do.</title>
        <authorList>
            <person name="Kim W."/>
        </authorList>
    </citation>
    <scope>NUCLEOTIDE SEQUENCE [LARGE SCALE GENOMIC DNA]</scope>
    <source>
        <strain evidence="11 12">CAU 1612</strain>
    </source>
</reference>
<evidence type="ECO:0000256" key="3">
    <source>
        <dbReference type="ARBA" id="ARBA00022519"/>
    </source>
</evidence>
<keyword evidence="6 8" id="KW-1133">Transmembrane helix</keyword>
<dbReference type="PANTHER" id="PTHR30443:SF0">
    <property type="entry name" value="PHOSPHOETHANOLAMINE TRANSFERASE EPTA"/>
    <property type="match status" value="1"/>
</dbReference>
<evidence type="ECO:0000256" key="6">
    <source>
        <dbReference type="ARBA" id="ARBA00022989"/>
    </source>
</evidence>
<evidence type="ECO:0000256" key="4">
    <source>
        <dbReference type="ARBA" id="ARBA00022679"/>
    </source>
</evidence>
<dbReference type="InterPro" id="IPR040423">
    <property type="entry name" value="PEA_transferase"/>
</dbReference>
<feature type="transmembrane region" description="Helical" evidence="8">
    <location>
        <begin position="42"/>
        <end position="67"/>
    </location>
</feature>